<dbReference type="OrthoDB" id="9772660at2"/>
<dbReference type="Proteomes" id="UP000215377">
    <property type="component" value="Unassembled WGS sequence"/>
</dbReference>
<keyword evidence="5" id="KW-0489">Methyltransferase</keyword>
<dbReference type="InterPro" id="IPR006222">
    <property type="entry name" value="GCVT_N"/>
</dbReference>
<dbReference type="InterPro" id="IPR013977">
    <property type="entry name" value="GcvT_C"/>
</dbReference>
<dbReference type="Gene3D" id="3.30.1360.120">
    <property type="entry name" value="Probable tRNA modification gtpase trme, domain 1"/>
    <property type="match status" value="1"/>
</dbReference>
<dbReference type="Pfam" id="PF08669">
    <property type="entry name" value="GCV_T_C"/>
    <property type="match status" value="1"/>
</dbReference>
<dbReference type="PANTHER" id="PTHR43757">
    <property type="entry name" value="AMINOMETHYLTRANSFERASE"/>
    <property type="match status" value="1"/>
</dbReference>
<feature type="region of interest" description="Disordered" evidence="1">
    <location>
        <begin position="1"/>
        <end position="34"/>
    </location>
</feature>
<reference evidence="5 6" key="1">
    <citation type="submission" date="2013-04" db="EMBL/GenBank/DDBJ databases">
        <title>Oceanicola sp. 22II1-22F33 Genome Sequencing.</title>
        <authorList>
            <person name="Lai Q."/>
            <person name="Li G."/>
            <person name="Shao Z."/>
        </authorList>
    </citation>
    <scope>NUCLEOTIDE SEQUENCE [LARGE SCALE GENOMIC DNA]</scope>
    <source>
        <strain evidence="5 6">22II1-22F33</strain>
    </source>
</reference>
<dbReference type="InterPro" id="IPR018959">
    <property type="entry name" value="DUF1989"/>
</dbReference>
<dbReference type="Pfam" id="PF01571">
    <property type="entry name" value="GCV_T"/>
    <property type="match status" value="1"/>
</dbReference>
<dbReference type="Pfam" id="PF09347">
    <property type="entry name" value="DUF1989"/>
    <property type="match status" value="1"/>
</dbReference>
<evidence type="ECO:0000259" key="3">
    <source>
        <dbReference type="Pfam" id="PF08669"/>
    </source>
</evidence>
<dbReference type="SUPFAM" id="SSF103025">
    <property type="entry name" value="Folate-binding domain"/>
    <property type="match status" value="1"/>
</dbReference>
<evidence type="ECO:0000259" key="2">
    <source>
        <dbReference type="Pfam" id="PF01571"/>
    </source>
</evidence>
<evidence type="ECO:0000313" key="5">
    <source>
        <dbReference type="EMBL" id="OWU74793.1"/>
    </source>
</evidence>
<name>A0A225NLI2_9RHOB</name>
<dbReference type="InterPro" id="IPR027266">
    <property type="entry name" value="TrmE/GcvT-like"/>
</dbReference>
<dbReference type="RefSeq" id="WP_088649586.1">
    <property type="nucleotide sequence ID" value="NZ_AQQR01000003.1"/>
</dbReference>
<proteinExistence type="predicted"/>
<keyword evidence="6" id="KW-1185">Reference proteome</keyword>
<dbReference type="InterPro" id="IPR029043">
    <property type="entry name" value="GcvT/YgfZ_C"/>
</dbReference>
<organism evidence="5 6">
    <name type="scientific">Marinibacterium profundimaris</name>
    <dbReference type="NCBI Taxonomy" id="1679460"/>
    <lineage>
        <taxon>Bacteria</taxon>
        <taxon>Pseudomonadati</taxon>
        <taxon>Pseudomonadota</taxon>
        <taxon>Alphaproteobacteria</taxon>
        <taxon>Rhodobacterales</taxon>
        <taxon>Paracoccaceae</taxon>
        <taxon>Marinibacterium</taxon>
    </lineage>
</organism>
<dbReference type="PANTHER" id="PTHR43757:SF2">
    <property type="entry name" value="AMINOMETHYLTRANSFERASE, MITOCHONDRIAL"/>
    <property type="match status" value="1"/>
</dbReference>
<evidence type="ECO:0000259" key="4">
    <source>
        <dbReference type="Pfam" id="PF09347"/>
    </source>
</evidence>
<dbReference type="SUPFAM" id="SSF101790">
    <property type="entry name" value="Aminomethyltransferase beta-barrel domain"/>
    <property type="match status" value="1"/>
</dbReference>
<dbReference type="AlphaFoldDB" id="A0A225NLI2"/>
<dbReference type="GO" id="GO:0008168">
    <property type="term" value="F:methyltransferase activity"/>
    <property type="evidence" value="ECO:0007669"/>
    <property type="project" value="UniProtKB-KW"/>
</dbReference>
<comment type="caution">
    <text evidence="5">The sequence shown here is derived from an EMBL/GenBank/DDBJ whole genome shotgun (WGS) entry which is preliminary data.</text>
</comment>
<dbReference type="GO" id="GO:0032259">
    <property type="term" value="P:methylation"/>
    <property type="evidence" value="ECO:0007669"/>
    <property type="project" value="UniProtKB-KW"/>
</dbReference>
<evidence type="ECO:0000313" key="6">
    <source>
        <dbReference type="Proteomes" id="UP000215377"/>
    </source>
</evidence>
<feature type="domain" description="GCVT N-terminal" evidence="2">
    <location>
        <begin position="408"/>
        <end position="672"/>
    </location>
</feature>
<dbReference type="InterPro" id="IPR028896">
    <property type="entry name" value="GcvT/YgfZ/DmdA"/>
</dbReference>
<evidence type="ECO:0000256" key="1">
    <source>
        <dbReference type="SAM" id="MobiDB-lite"/>
    </source>
</evidence>
<feature type="domain" description="DUF1989" evidence="4">
    <location>
        <begin position="186"/>
        <end position="354"/>
    </location>
</feature>
<accession>A0A225NLI2</accession>
<sequence length="784" mass="84967">MGLLERPGERSGVVQPGLPVLPPGTERHPVPGGGSRAVRLAPGDEVIVVDREGGQRGELLAFGRDGAADAGLIGARADIPADGLRAALLASRSGRAVADVLSRAGCDLADARAVALHGPESRVGDSVSFTAQSDALVVLAAPGGPMAPEAQDTPTDLILYVRRANARNTGLHLPPDPLADALIDHQINPGEAFVYEVPAGAYIQILDVQGRECSDFQAFSARSIDRGTAREVDPTATRSMTGSIYPMPGLHSKYWNTDLEPLVEIVQDTCGRHDTFGLACTARFYEDMGYPGHVNCTDNINAALDPYGIAARGGWPAINFFFNTQLDDTHAIATDEPWSRPGDFVLLRALTDLVCVSTACPDDIDPANGWQPTEIQLRTYRDTERFARSIGWRKIPEDDVQDTRETGFHEAFARHTRDFVEYQGYWLPNSFPNVGTLGEYWACRDKAAIMDLSPLRKYEVTGPDAEQLMQLCATRNVAKLAVGQVVYTAICAEHGGMIDDGTIFRLGAHNFRWIGGSDDSGLWLREMAETHGLNAHVRNSTDQLSNVAVQGRLSREILSEVFWTPPTQPTVAELGWFRFTIARIGGYDGTPVVISRTGYTGELGYEVFCHPRDAVTVFDALWEAGAAKGMQPLGLAALDILRIESGLAFAGHEFDDQTDPFEAGIGFTVPLKNDVQFIGRPALETRKASPQKRLVGLELDGNEVPAHGDCVRLGRVQVGVITSATRSPILDRTIALARVFVDHAAEGTALEVGQLDGHQKRLKARVVPFPHVDPTKSRAKGNYD</sequence>
<feature type="domain" description="Aminomethyltransferase C-terminal" evidence="3">
    <location>
        <begin position="692"/>
        <end position="773"/>
    </location>
</feature>
<keyword evidence="5" id="KW-0808">Transferase</keyword>
<gene>
    <name evidence="5" type="ORF">ATO3_09340</name>
</gene>
<protein>
    <submittedName>
        <fullName evidence="5">Aminomethyltransferase</fullName>
    </submittedName>
</protein>
<dbReference type="EMBL" id="AQQR01000003">
    <property type="protein sequence ID" value="OWU74793.1"/>
    <property type="molecule type" value="Genomic_DNA"/>
</dbReference>